<feature type="transmembrane region" description="Helical" evidence="6">
    <location>
        <begin position="236"/>
        <end position="255"/>
    </location>
</feature>
<evidence type="ECO:0000313" key="9">
    <source>
        <dbReference type="Proteomes" id="UP000318571"/>
    </source>
</evidence>
<dbReference type="Pfam" id="PF00892">
    <property type="entry name" value="EamA"/>
    <property type="match status" value="1"/>
</dbReference>
<feature type="transmembrane region" description="Helical" evidence="6">
    <location>
        <begin position="297"/>
        <end position="315"/>
    </location>
</feature>
<organism evidence="8 9">
    <name type="scientific">Tigriopus californicus</name>
    <name type="common">Marine copepod</name>
    <dbReference type="NCBI Taxonomy" id="6832"/>
    <lineage>
        <taxon>Eukaryota</taxon>
        <taxon>Metazoa</taxon>
        <taxon>Ecdysozoa</taxon>
        <taxon>Arthropoda</taxon>
        <taxon>Crustacea</taxon>
        <taxon>Multicrustacea</taxon>
        <taxon>Hexanauplia</taxon>
        <taxon>Copepoda</taxon>
        <taxon>Harpacticoida</taxon>
        <taxon>Harpacticidae</taxon>
        <taxon>Tigriopus</taxon>
    </lineage>
</organism>
<gene>
    <name evidence="8" type="ORF">TCAL_07530</name>
</gene>
<dbReference type="AlphaFoldDB" id="A0A553NXU5"/>
<keyword evidence="2 6" id="KW-0812">Transmembrane</keyword>
<dbReference type="GO" id="GO:0016020">
    <property type="term" value="C:membrane"/>
    <property type="evidence" value="ECO:0007669"/>
    <property type="project" value="UniProtKB-SubCell"/>
</dbReference>
<evidence type="ECO:0000256" key="5">
    <source>
        <dbReference type="SAM" id="MobiDB-lite"/>
    </source>
</evidence>
<feature type="transmembrane region" description="Helical" evidence="6">
    <location>
        <begin position="140"/>
        <end position="162"/>
    </location>
</feature>
<feature type="transmembrane region" description="Helical" evidence="6">
    <location>
        <begin position="203"/>
        <end position="224"/>
    </location>
</feature>
<feature type="transmembrane region" description="Helical" evidence="6">
    <location>
        <begin position="267"/>
        <end position="285"/>
    </location>
</feature>
<evidence type="ECO:0000259" key="7">
    <source>
        <dbReference type="Pfam" id="PF00892"/>
    </source>
</evidence>
<proteinExistence type="predicted"/>
<feature type="compositionally biased region" description="Polar residues" evidence="5">
    <location>
        <begin position="379"/>
        <end position="399"/>
    </location>
</feature>
<dbReference type="STRING" id="6832.A0A553NXU5"/>
<feature type="transmembrane region" description="Helical" evidence="6">
    <location>
        <begin position="86"/>
        <end position="105"/>
    </location>
</feature>
<evidence type="ECO:0000256" key="6">
    <source>
        <dbReference type="SAM" id="Phobius"/>
    </source>
</evidence>
<sequence>MENTRKRKRSLGPDIQLHPTERVEFLSANGDPDETGESLNSSVWQSIQTCFRPIFGVLIVFMSAFMFSTTNVMVKAVDRVDPFTIAFFRFLGILFPAISVILYQNNEFFPKGHRKMLITRSILGSTNLLIHFFALKHMPIADVNMAAAAAPALTVLFGRIFLKEKIIILDGINLILVVFGVILIIKPPFIFGYGPEYQRDPKYYTAAISVSVGCILQANVYIALRMLKSVPFASVLFVFGLIGAMESAIGVLLFATPCMPACGSDRVYMVAVGFLSFLAQIGLTVALKFEGAGLTSILRKAFDIFFSFVFQITIFNDIPGIFSVLGAILISIVIIGSGIKKIVDSLSADHWIKVDYLATCYPPQNPQSPHTNEEAPTPIANNGQRSQVPTEPQTKCSKL</sequence>
<evidence type="ECO:0000256" key="1">
    <source>
        <dbReference type="ARBA" id="ARBA00004141"/>
    </source>
</evidence>
<keyword evidence="3 6" id="KW-1133">Transmembrane helix</keyword>
<comment type="caution">
    <text evidence="8">The sequence shown here is derived from an EMBL/GenBank/DDBJ whole genome shotgun (WGS) entry which is preliminary data.</text>
</comment>
<feature type="transmembrane region" description="Helical" evidence="6">
    <location>
        <begin position="54"/>
        <end position="74"/>
    </location>
</feature>
<dbReference type="EMBL" id="VCGU01000009">
    <property type="protein sequence ID" value="TRY70253.1"/>
    <property type="molecule type" value="Genomic_DNA"/>
</dbReference>
<accession>A0A553NXU5</accession>
<feature type="transmembrane region" description="Helical" evidence="6">
    <location>
        <begin position="117"/>
        <end position="134"/>
    </location>
</feature>
<dbReference type="PANTHER" id="PTHR22911:SF6">
    <property type="entry name" value="SOLUTE CARRIER FAMILY 35 MEMBER G1"/>
    <property type="match status" value="1"/>
</dbReference>
<comment type="subcellular location">
    <subcellularLocation>
        <location evidence="1">Membrane</location>
        <topology evidence="1">Multi-pass membrane protein</topology>
    </subcellularLocation>
</comment>
<dbReference type="InterPro" id="IPR000620">
    <property type="entry name" value="EamA_dom"/>
</dbReference>
<evidence type="ECO:0000256" key="4">
    <source>
        <dbReference type="ARBA" id="ARBA00023136"/>
    </source>
</evidence>
<reference evidence="8 9" key="1">
    <citation type="journal article" date="2018" name="Nat. Ecol. Evol.">
        <title>Genomic signatures of mitonuclear coevolution across populations of Tigriopus californicus.</title>
        <authorList>
            <person name="Barreto F.S."/>
            <person name="Watson E.T."/>
            <person name="Lima T.G."/>
            <person name="Willett C.S."/>
            <person name="Edmands S."/>
            <person name="Li W."/>
            <person name="Burton R.S."/>
        </authorList>
    </citation>
    <scope>NUCLEOTIDE SEQUENCE [LARGE SCALE GENOMIC DNA]</scope>
    <source>
        <strain evidence="8 9">San Diego</strain>
    </source>
</reference>
<dbReference type="OrthoDB" id="306876at2759"/>
<evidence type="ECO:0000256" key="2">
    <source>
        <dbReference type="ARBA" id="ARBA00022692"/>
    </source>
</evidence>
<keyword evidence="4 6" id="KW-0472">Membrane</keyword>
<feature type="transmembrane region" description="Helical" evidence="6">
    <location>
        <begin position="174"/>
        <end position="191"/>
    </location>
</feature>
<dbReference type="Proteomes" id="UP000318571">
    <property type="component" value="Chromosome 9"/>
</dbReference>
<dbReference type="InterPro" id="IPR037185">
    <property type="entry name" value="EmrE-like"/>
</dbReference>
<keyword evidence="9" id="KW-1185">Reference proteome</keyword>
<name>A0A553NXU5_TIGCA</name>
<evidence type="ECO:0000313" key="8">
    <source>
        <dbReference type="EMBL" id="TRY70253.1"/>
    </source>
</evidence>
<feature type="region of interest" description="Disordered" evidence="5">
    <location>
        <begin position="364"/>
        <end position="399"/>
    </location>
</feature>
<dbReference type="PANTHER" id="PTHR22911">
    <property type="entry name" value="ACYL-MALONYL CONDENSING ENZYME-RELATED"/>
    <property type="match status" value="1"/>
</dbReference>
<dbReference type="OMA" id="PIASCYV"/>
<feature type="domain" description="EamA" evidence="7">
    <location>
        <begin position="55"/>
        <end position="185"/>
    </location>
</feature>
<evidence type="ECO:0000256" key="3">
    <source>
        <dbReference type="ARBA" id="ARBA00022989"/>
    </source>
</evidence>
<protein>
    <recommendedName>
        <fullName evidence="7">EamA domain-containing protein</fullName>
    </recommendedName>
</protein>
<feature type="transmembrane region" description="Helical" evidence="6">
    <location>
        <begin position="321"/>
        <end position="339"/>
    </location>
</feature>
<dbReference type="SUPFAM" id="SSF103481">
    <property type="entry name" value="Multidrug resistance efflux transporter EmrE"/>
    <property type="match status" value="1"/>
</dbReference>